<evidence type="ECO:0000313" key="9">
    <source>
        <dbReference type="Proteomes" id="UP001558713"/>
    </source>
</evidence>
<dbReference type="Proteomes" id="UP001558713">
    <property type="component" value="Unassembled WGS sequence"/>
</dbReference>
<comment type="similarity">
    <text evidence="2">Belongs to the MYB-CC family.</text>
</comment>
<dbReference type="InterPro" id="IPR046955">
    <property type="entry name" value="PHR1-like"/>
</dbReference>
<keyword evidence="5" id="KW-0804">Transcription</keyword>
<keyword evidence="9" id="KW-1185">Reference proteome</keyword>
<comment type="caution">
    <text evidence="8">The sequence shown here is derived from an EMBL/GenBank/DDBJ whole genome shotgun (WGS) entry which is preliminary data.</text>
</comment>
<dbReference type="Pfam" id="PF00249">
    <property type="entry name" value="Myb_DNA-binding"/>
    <property type="match status" value="1"/>
</dbReference>
<protein>
    <submittedName>
        <fullName evidence="8">Myb-related protein 2</fullName>
    </submittedName>
</protein>
<dbReference type="Gene3D" id="1.10.10.60">
    <property type="entry name" value="Homeodomain-like"/>
    <property type="match status" value="1"/>
</dbReference>
<dbReference type="Pfam" id="PF14379">
    <property type="entry name" value="Myb_CC_LHEQLE"/>
    <property type="match status" value="1"/>
</dbReference>
<dbReference type="PROSITE" id="PS51294">
    <property type="entry name" value="HTH_MYB"/>
    <property type="match status" value="1"/>
</dbReference>
<dbReference type="EMBL" id="JBANAX010000379">
    <property type="protein sequence ID" value="KAL1211564.1"/>
    <property type="molecule type" value="Genomic_DNA"/>
</dbReference>
<dbReference type="FunFam" id="1.10.10.60:FF:000002">
    <property type="entry name" value="Myb family transcription factor"/>
    <property type="match status" value="1"/>
</dbReference>
<dbReference type="InterPro" id="IPR006447">
    <property type="entry name" value="Myb_dom_plants"/>
</dbReference>
<keyword evidence="3" id="KW-0805">Transcription regulation</keyword>
<keyword evidence="4" id="KW-0175">Coiled coil</keyword>
<evidence type="ECO:0000256" key="6">
    <source>
        <dbReference type="ARBA" id="ARBA00023242"/>
    </source>
</evidence>
<dbReference type="InterPro" id="IPR009057">
    <property type="entry name" value="Homeodomain-like_sf"/>
</dbReference>
<dbReference type="PANTHER" id="PTHR31499:SF2">
    <property type="entry name" value="MYB-RELATED PROTEIN 2"/>
    <property type="match status" value="1"/>
</dbReference>
<evidence type="ECO:0000256" key="4">
    <source>
        <dbReference type="ARBA" id="ARBA00023054"/>
    </source>
</evidence>
<dbReference type="InterPro" id="IPR001005">
    <property type="entry name" value="SANT/Myb"/>
</dbReference>
<comment type="subcellular location">
    <subcellularLocation>
        <location evidence="1">Nucleus</location>
    </subcellularLocation>
</comment>
<dbReference type="GO" id="GO:0005634">
    <property type="term" value="C:nucleus"/>
    <property type="evidence" value="ECO:0007669"/>
    <property type="project" value="UniProtKB-SubCell"/>
</dbReference>
<gene>
    <name evidence="8" type="ORF">V5N11_023571</name>
</gene>
<evidence type="ECO:0000313" key="8">
    <source>
        <dbReference type="EMBL" id="KAL1211564.1"/>
    </source>
</evidence>
<name>A0ABD1AYB5_CARAN</name>
<sequence length="396" mass="44865">MYYQNQHQGKNILSSSRMHITSERHPFLRGNSPGDSGLILSTDAKPRLKWTPDLHERFIEAVNQLGGADKATPKTIMKVMGIPGLTLYHLKSHLQKYRLSKNLNGQANSGLNKIGMMTMMEEKTPDADEIQSESLSIGPQPNKNSPISEALQMQIEVQRRLHEQLEVQRHLQLRIEAQGKYLQSVLEKAQETLGRQNLGAAGLEAAKVQLSELVSKVSAEYPNSSFLEPKELQNLYPQQMQTTYPPDCSLESCLTSSEGTQKNPKMLENNRLGLRTYLGDSTSEQREIMEEPLFQRMELTWTEGLRGNPYLSTMVSDAEQRISYSERSPGRLSIGVGLHGHRGHQQGNNEYTDKSEDYKLESRMDSTTELDLNTKVENYCTTTRTKQFDLNGFSWN</sequence>
<reference evidence="8 9" key="1">
    <citation type="submission" date="2024-04" db="EMBL/GenBank/DDBJ databases">
        <title>Genome assembly C_amara_ONT_v2.</title>
        <authorList>
            <person name="Yant L."/>
            <person name="Moore C."/>
            <person name="Slenker M."/>
        </authorList>
    </citation>
    <scope>NUCLEOTIDE SEQUENCE [LARGE SCALE GENOMIC DNA]</scope>
    <source>
        <tissue evidence="8">Leaf</tissue>
    </source>
</reference>
<feature type="domain" description="HTH myb-type" evidence="7">
    <location>
        <begin position="42"/>
        <end position="102"/>
    </location>
</feature>
<dbReference type="PANTHER" id="PTHR31499">
    <property type="entry name" value="MYB FAMILY TRANSCRIPTION FACTOR PHL11"/>
    <property type="match status" value="1"/>
</dbReference>
<dbReference type="NCBIfam" id="TIGR01557">
    <property type="entry name" value="myb_SHAQKYF"/>
    <property type="match status" value="1"/>
</dbReference>
<dbReference type="InterPro" id="IPR025756">
    <property type="entry name" value="Myb_CC_LHEQLE"/>
</dbReference>
<dbReference type="InterPro" id="IPR017930">
    <property type="entry name" value="Myb_dom"/>
</dbReference>
<dbReference type="AlphaFoldDB" id="A0ABD1AYB5"/>
<evidence type="ECO:0000256" key="3">
    <source>
        <dbReference type="ARBA" id="ARBA00023015"/>
    </source>
</evidence>
<accession>A0ABD1AYB5</accession>
<organism evidence="8 9">
    <name type="scientific">Cardamine amara subsp. amara</name>
    <dbReference type="NCBI Taxonomy" id="228776"/>
    <lineage>
        <taxon>Eukaryota</taxon>
        <taxon>Viridiplantae</taxon>
        <taxon>Streptophyta</taxon>
        <taxon>Embryophyta</taxon>
        <taxon>Tracheophyta</taxon>
        <taxon>Spermatophyta</taxon>
        <taxon>Magnoliopsida</taxon>
        <taxon>eudicotyledons</taxon>
        <taxon>Gunneridae</taxon>
        <taxon>Pentapetalae</taxon>
        <taxon>rosids</taxon>
        <taxon>malvids</taxon>
        <taxon>Brassicales</taxon>
        <taxon>Brassicaceae</taxon>
        <taxon>Cardamineae</taxon>
        <taxon>Cardamine</taxon>
    </lineage>
</organism>
<evidence type="ECO:0000259" key="7">
    <source>
        <dbReference type="PROSITE" id="PS51294"/>
    </source>
</evidence>
<dbReference type="SUPFAM" id="SSF46689">
    <property type="entry name" value="Homeodomain-like"/>
    <property type="match status" value="1"/>
</dbReference>
<evidence type="ECO:0000256" key="2">
    <source>
        <dbReference type="ARBA" id="ARBA00006783"/>
    </source>
</evidence>
<evidence type="ECO:0000256" key="5">
    <source>
        <dbReference type="ARBA" id="ARBA00023163"/>
    </source>
</evidence>
<proteinExistence type="inferred from homology"/>
<dbReference type="GO" id="GO:0010468">
    <property type="term" value="P:regulation of gene expression"/>
    <property type="evidence" value="ECO:0007669"/>
    <property type="project" value="UniProtKB-ARBA"/>
</dbReference>
<keyword evidence="6" id="KW-0539">Nucleus</keyword>
<evidence type="ECO:0000256" key="1">
    <source>
        <dbReference type="ARBA" id="ARBA00004123"/>
    </source>
</evidence>